<accession>A0A9P3LPV8</accession>
<dbReference type="AlphaFoldDB" id="A0A9P3LPV8"/>
<dbReference type="EMBL" id="BPQB01000236">
    <property type="protein sequence ID" value="GJF00903.1"/>
    <property type="molecule type" value="Genomic_DNA"/>
</dbReference>
<name>A0A9P3LPV8_9APHY</name>
<sequence>MPPSTGSIDITWKLKPMLPSGDTIQQALAKHLAGNLSGWRSLDLAHSDLSVLDKPRRDLMKMFAEVKKDGLVKSLTIGSTSLPSHVLTFLSPGHKLSKLVIVSTNFHPAVISTIWDVAFCVENYGIQAQSLHIVEPTWPFCHSLLPPLLTKIQPALVVMLAAFKEEFQAPPALPEATKCLYWACSLSLPPFSNIWRITHLVLDDVAVPQLMLAGDILPVMSSCVELSIRLRDDAVGPASFSSSFLIAVAEVFPAVSTLLVGNDHKDFDFEALLETLRLLVKKKAFPVLNVLDIHTATLSPVFVLQLQTFVLQNPFQLKQLRIGKDHEYVLFYKDEGDGKGWEYTLSGSLDAIFSHFS</sequence>
<organism evidence="1 2">
    <name type="scientific">Phanerochaete sordida</name>
    <dbReference type="NCBI Taxonomy" id="48140"/>
    <lineage>
        <taxon>Eukaryota</taxon>
        <taxon>Fungi</taxon>
        <taxon>Dikarya</taxon>
        <taxon>Basidiomycota</taxon>
        <taxon>Agaricomycotina</taxon>
        <taxon>Agaricomycetes</taxon>
        <taxon>Polyporales</taxon>
        <taxon>Phanerochaetaceae</taxon>
        <taxon>Phanerochaete</taxon>
    </lineage>
</organism>
<protein>
    <submittedName>
        <fullName evidence="1">Uncharacterized protein</fullName>
    </submittedName>
</protein>
<keyword evidence="2" id="KW-1185">Reference proteome</keyword>
<gene>
    <name evidence="1" type="ORF">PsYK624_172070</name>
</gene>
<reference evidence="1 2" key="1">
    <citation type="submission" date="2021-08" db="EMBL/GenBank/DDBJ databases">
        <title>Draft Genome Sequence of Phanerochaete sordida strain YK-624.</title>
        <authorList>
            <person name="Mori T."/>
            <person name="Dohra H."/>
            <person name="Suzuki T."/>
            <person name="Kawagishi H."/>
            <person name="Hirai H."/>
        </authorList>
    </citation>
    <scope>NUCLEOTIDE SEQUENCE [LARGE SCALE GENOMIC DNA]</scope>
    <source>
        <strain evidence="1 2">YK-624</strain>
    </source>
</reference>
<dbReference type="Proteomes" id="UP000703269">
    <property type="component" value="Unassembled WGS sequence"/>
</dbReference>
<evidence type="ECO:0000313" key="2">
    <source>
        <dbReference type="Proteomes" id="UP000703269"/>
    </source>
</evidence>
<proteinExistence type="predicted"/>
<evidence type="ECO:0000313" key="1">
    <source>
        <dbReference type="EMBL" id="GJF00903.1"/>
    </source>
</evidence>
<comment type="caution">
    <text evidence="1">The sequence shown here is derived from an EMBL/GenBank/DDBJ whole genome shotgun (WGS) entry which is preliminary data.</text>
</comment>